<dbReference type="EMBL" id="RYZI01000649">
    <property type="protein sequence ID" value="RWA04021.1"/>
    <property type="molecule type" value="Genomic_DNA"/>
</dbReference>
<accession>A0A439CPE8</accession>
<evidence type="ECO:0000313" key="3">
    <source>
        <dbReference type="Proteomes" id="UP000286045"/>
    </source>
</evidence>
<evidence type="ECO:0000313" key="2">
    <source>
        <dbReference type="EMBL" id="RWA04021.1"/>
    </source>
</evidence>
<protein>
    <recommendedName>
        <fullName evidence="1">Heterokaryon incompatibility domain-containing protein</fullName>
    </recommendedName>
</protein>
<keyword evidence="3" id="KW-1185">Reference proteome</keyword>
<sequence>MIRIHKSSVLRQAPLETAPEKLCTAFECVHRKLQEDKYKTRHADGCDGCQEVVGCLDTLQDIIKRGKVPLILSIDENHDEPEIIFVESEPRQPDHSYVSISHVWSDGLGNLERNGLPLCQLRRISRLIRSLPGEQAEIVLFWCDTLCIPPDAAGIPDVQNLAIGQMRNIYADATAVLVLDSWLFTSEMSTASPEEILLKIFCCTWNTRLWTYQEGALAKSLYFQFKDGPYNLDAGFQEACRSATFASEITIIPALETRYFALREFQAHTAIETRLGAVASALGHRVTSVATDEPLCLAVLLDLDILKIAETKPTARMEAFWKMLPIAVASAIFNNDTAKLAIDGLRWAPATFLRSPRNVDDDGTPATVDYSDGTPLDRNDKGVMVKCRGIRFLTQRCPFPDKISVMDENGQWAYWQFSSRNAHGSLSVPEQPDGQPTRRFDPFDTFGCNEVAILVKEAEDQTIGSTLNSIPIGTGILVGIDKEEWGVIYCRWITSCHRNSWDVSSQDLVNHFLRFAPKNWAYGDAPACDKRSGCILVAAGKSVASQFCIG</sequence>
<dbReference type="AlphaFoldDB" id="A0A439CPE8"/>
<name>A0A439CPE8_9PEZI</name>
<dbReference type="STRING" id="363999.A0A439CPE8"/>
<dbReference type="PANTHER" id="PTHR39596:SF2">
    <property type="entry name" value="HET DOMAIN PROTEIN (AFU_ORTHOLOGUE AFUA_1G17550)-RELATED"/>
    <property type="match status" value="1"/>
</dbReference>
<dbReference type="InterPro" id="IPR010730">
    <property type="entry name" value="HET"/>
</dbReference>
<reference evidence="2 3" key="1">
    <citation type="submission" date="2018-12" db="EMBL/GenBank/DDBJ databases">
        <title>Draft genome sequence of Xylaria grammica IHI A82.</title>
        <authorList>
            <person name="Buettner E."/>
            <person name="Kellner H."/>
        </authorList>
    </citation>
    <scope>NUCLEOTIDE SEQUENCE [LARGE SCALE GENOMIC DNA]</scope>
    <source>
        <strain evidence="2 3">IHI A82</strain>
    </source>
</reference>
<dbReference type="Proteomes" id="UP000286045">
    <property type="component" value="Unassembled WGS sequence"/>
</dbReference>
<evidence type="ECO:0000259" key="1">
    <source>
        <dbReference type="Pfam" id="PF06985"/>
    </source>
</evidence>
<dbReference type="Pfam" id="PF06985">
    <property type="entry name" value="HET"/>
    <property type="match status" value="1"/>
</dbReference>
<comment type="caution">
    <text evidence="2">The sequence shown here is derived from an EMBL/GenBank/DDBJ whole genome shotgun (WGS) entry which is preliminary data.</text>
</comment>
<proteinExistence type="predicted"/>
<gene>
    <name evidence="2" type="ORF">EKO27_g11081</name>
</gene>
<organism evidence="2 3">
    <name type="scientific">Xylaria grammica</name>
    <dbReference type="NCBI Taxonomy" id="363999"/>
    <lineage>
        <taxon>Eukaryota</taxon>
        <taxon>Fungi</taxon>
        <taxon>Dikarya</taxon>
        <taxon>Ascomycota</taxon>
        <taxon>Pezizomycotina</taxon>
        <taxon>Sordariomycetes</taxon>
        <taxon>Xylariomycetidae</taxon>
        <taxon>Xylariales</taxon>
        <taxon>Xylariaceae</taxon>
        <taxon>Xylaria</taxon>
    </lineage>
</organism>
<dbReference type="PANTHER" id="PTHR39596">
    <property type="match status" value="1"/>
</dbReference>
<feature type="domain" description="Heterokaryon incompatibility" evidence="1">
    <location>
        <begin position="97"/>
        <end position="179"/>
    </location>
</feature>